<dbReference type="EMBL" id="FOTW01000004">
    <property type="protein sequence ID" value="SFL45817.1"/>
    <property type="molecule type" value="Genomic_DNA"/>
</dbReference>
<dbReference type="InterPro" id="IPR000182">
    <property type="entry name" value="GNAT_dom"/>
</dbReference>
<dbReference type="PANTHER" id="PTHR43441">
    <property type="entry name" value="RIBOSOMAL-PROTEIN-SERINE ACETYLTRANSFERASE"/>
    <property type="match status" value="1"/>
</dbReference>
<gene>
    <name evidence="2" type="ORF">SAMN02982985_00244</name>
</gene>
<keyword evidence="2" id="KW-0808">Transferase</keyword>
<proteinExistence type="predicted"/>
<dbReference type="Gene3D" id="3.40.630.30">
    <property type="match status" value="1"/>
</dbReference>
<dbReference type="Pfam" id="PF13302">
    <property type="entry name" value="Acetyltransf_3"/>
    <property type="match status" value="1"/>
</dbReference>
<dbReference type="Proteomes" id="UP000199470">
    <property type="component" value="Unassembled WGS sequence"/>
</dbReference>
<evidence type="ECO:0000259" key="1">
    <source>
        <dbReference type="PROSITE" id="PS51186"/>
    </source>
</evidence>
<dbReference type="InterPro" id="IPR016181">
    <property type="entry name" value="Acyl_CoA_acyltransferase"/>
</dbReference>
<dbReference type="GO" id="GO:1990189">
    <property type="term" value="F:protein N-terminal-serine acetyltransferase activity"/>
    <property type="evidence" value="ECO:0007669"/>
    <property type="project" value="TreeGrafter"/>
</dbReference>
<dbReference type="RefSeq" id="WP_093382520.1">
    <property type="nucleotide sequence ID" value="NZ_FOTW01000004.1"/>
</dbReference>
<dbReference type="PROSITE" id="PS51186">
    <property type="entry name" value="GNAT"/>
    <property type="match status" value="1"/>
</dbReference>
<keyword evidence="3" id="KW-1185">Reference proteome</keyword>
<dbReference type="GO" id="GO:0008999">
    <property type="term" value="F:protein-N-terminal-alanine acetyltransferase activity"/>
    <property type="evidence" value="ECO:0007669"/>
    <property type="project" value="TreeGrafter"/>
</dbReference>
<reference evidence="2 3" key="1">
    <citation type="submission" date="2016-10" db="EMBL/GenBank/DDBJ databases">
        <authorList>
            <person name="de Groot N.N."/>
        </authorList>
    </citation>
    <scope>NUCLEOTIDE SEQUENCE [LARGE SCALE GENOMIC DNA]</scope>
    <source>
        <strain evidence="2 3">ATCC 43154</strain>
    </source>
</reference>
<sequence length="190" mass="20999">MHSTFNLTAKRIRLRLLEDRDAKALLELYADPEVMRYWNHAPWTTLDQAEAAIAEAGADYASGAALHCAIEHSASGALIGSCALYAFVPQHGCASLGYLLAKPYWRQGYLSEAMRALLEHAFGELGLNRIEADVNRGNTGSVAALERLGFRHEGCLRERWIVDGKKHDTQLYGLLRGDWRGGAPALHLVK</sequence>
<protein>
    <submittedName>
        <fullName evidence="2">Protein N-acetyltransferase, RimJ/RimL family</fullName>
    </submittedName>
</protein>
<feature type="domain" description="N-acetyltransferase" evidence="1">
    <location>
        <begin position="12"/>
        <end position="168"/>
    </location>
</feature>
<evidence type="ECO:0000313" key="3">
    <source>
        <dbReference type="Proteomes" id="UP000199470"/>
    </source>
</evidence>
<dbReference type="OrthoDB" id="9801656at2"/>
<dbReference type="InterPro" id="IPR051908">
    <property type="entry name" value="Ribosomal_N-acetyltransferase"/>
</dbReference>
<organism evidence="2 3">
    <name type="scientific">Rugamonas rubra</name>
    <dbReference type="NCBI Taxonomy" id="758825"/>
    <lineage>
        <taxon>Bacteria</taxon>
        <taxon>Pseudomonadati</taxon>
        <taxon>Pseudomonadota</taxon>
        <taxon>Betaproteobacteria</taxon>
        <taxon>Burkholderiales</taxon>
        <taxon>Oxalobacteraceae</taxon>
        <taxon>Telluria group</taxon>
        <taxon>Rugamonas</taxon>
    </lineage>
</organism>
<dbReference type="PANTHER" id="PTHR43441:SF11">
    <property type="entry name" value="RIBOSOMAL-PROTEIN-SERINE ACETYLTRANSFERASE"/>
    <property type="match status" value="1"/>
</dbReference>
<accession>A0A1I4HVL1</accession>
<dbReference type="GO" id="GO:0005737">
    <property type="term" value="C:cytoplasm"/>
    <property type="evidence" value="ECO:0007669"/>
    <property type="project" value="TreeGrafter"/>
</dbReference>
<name>A0A1I4HVL1_9BURK</name>
<dbReference type="SUPFAM" id="SSF55729">
    <property type="entry name" value="Acyl-CoA N-acyltransferases (Nat)"/>
    <property type="match status" value="1"/>
</dbReference>
<evidence type="ECO:0000313" key="2">
    <source>
        <dbReference type="EMBL" id="SFL45817.1"/>
    </source>
</evidence>
<dbReference type="STRING" id="758825.SAMN02982985_00244"/>
<dbReference type="AlphaFoldDB" id="A0A1I4HVL1"/>